<dbReference type="InterPro" id="IPR036322">
    <property type="entry name" value="WD40_repeat_dom_sf"/>
</dbReference>
<evidence type="ECO:0000313" key="2">
    <source>
        <dbReference type="EMBL" id="OWK37932.1"/>
    </source>
</evidence>
<name>A0A225D8Z2_9BACT</name>
<dbReference type="SMART" id="SM00320">
    <property type="entry name" value="WD40"/>
    <property type="match status" value="5"/>
</dbReference>
<dbReference type="PROSITE" id="PS50082">
    <property type="entry name" value="WD_REPEATS_2"/>
    <property type="match status" value="3"/>
</dbReference>
<organism evidence="2 3">
    <name type="scientific">Fimbriiglobus ruber</name>
    <dbReference type="NCBI Taxonomy" id="1908690"/>
    <lineage>
        <taxon>Bacteria</taxon>
        <taxon>Pseudomonadati</taxon>
        <taxon>Planctomycetota</taxon>
        <taxon>Planctomycetia</taxon>
        <taxon>Gemmatales</taxon>
        <taxon>Gemmataceae</taxon>
        <taxon>Fimbriiglobus</taxon>
    </lineage>
</organism>
<feature type="repeat" description="WD" evidence="1">
    <location>
        <begin position="4"/>
        <end position="36"/>
    </location>
</feature>
<protein>
    <submittedName>
        <fullName evidence="2">High-affnity carbon uptake protein Hat/HatR</fullName>
    </submittedName>
</protein>
<reference evidence="3" key="1">
    <citation type="submission" date="2017-06" db="EMBL/GenBank/DDBJ databases">
        <title>Genome analysis of Fimbriiglobus ruber SP5, the first member of the order Planctomycetales with confirmed chitinolytic capability.</title>
        <authorList>
            <person name="Ravin N.V."/>
            <person name="Rakitin A.L."/>
            <person name="Ivanova A.A."/>
            <person name="Beletsky A.V."/>
            <person name="Kulichevskaya I.S."/>
            <person name="Mardanov A.V."/>
            <person name="Dedysh S.N."/>
        </authorList>
    </citation>
    <scope>NUCLEOTIDE SEQUENCE [LARGE SCALE GENOMIC DNA]</scope>
    <source>
        <strain evidence="3">SP5</strain>
    </source>
</reference>
<dbReference type="PROSITE" id="PS50294">
    <property type="entry name" value="WD_REPEATS_REGION"/>
    <property type="match status" value="3"/>
</dbReference>
<dbReference type="EMBL" id="NIDE01000014">
    <property type="protein sequence ID" value="OWK37932.1"/>
    <property type="molecule type" value="Genomic_DNA"/>
</dbReference>
<evidence type="ECO:0000313" key="3">
    <source>
        <dbReference type="Proteomes" id="UP000214646"/>
    </source>
</evidence>
<dbReference type="InterPro" id="IPR015943">
    <property type="entry name" value="WD40/YVTN_repeat-like_dom_sf"/>
</dbReference>
<dbReference type="Pfam" id="PF00400">
    <property type="entry name" value="WD40"/>
    <property type="match status" value="3"/>
</dbReference>
<dbReference type="SUPFAM" id="SSF50978">
    <property type="entry name" value="WD40 repeat-like"/>
    <property type="match status" value="1"/>
</dbReference>
<feature type="repeat" description="WD" evidence="1">
    <location>
        <begin position="217"/>
        <end position="258"/>
    </location>
</feature>
<sequence>MLLLDGHTSTVTALAFSPDGELLASGGRDGALYLHDGFGGRFPAIPPAGGTAVHNAAFAPNGRRLAVGLSNTWQVFEGTDGGGWQAAAGLTEPKETTAVGFLNDDTLLVGTGDRTRQVPGALELWTLSTRKRRNPRFPEGGGVRSIAAHPASKTLAWANGTRRVTVTMIEKPDKIEHNLAHTAASISFHPNGEFLAVSQEWGAKVLDLARRQERLHLKGHKGIVPCVAYSPDGRTLATGSWDGTVRFWDAGTGTETACFQWGIGKVFALAYSPDGLRVAAGGDRGTVMLWDVG</sequence>
<proteinExistence type="predicted"/>
<feature type="repeat" description="WD" evidence="1">
    <location>
        <begin position="266"/>
        <end position="293"/>
    </location>
</feature>
<accession>A0A225D8Z2</accession>
<dbReference type="RefSeq" id="WP_088258489.1">
    <property type="nucleotide sequence ID" value="NZ_NIDE01000014.1"/>
</dbReference>
<dbReference type="PANTHER" id="PTHR19879">
    <property type="entry name" value="TRANSCRIPTION INITIATION FACTOR TFIID"/>
    <property type="match status" value="1"/>
</dbReference>
<evidence type="ECO:0000256" key="1">
    <source>
        <dbReference type="PROSITE-ProRule" id="PRU00221"/>
    </source>
</evidence>
<keyword evidence="3" id="KW-1185">Reference proteome</keyword>
<dbReference type="InterPro" id="IPR001680">
    <property type="entry name" value="WD40_rpt"/>
</dbReference>
<gene>
    <name evidence="2" type="ORF">FRUB_07052</name>
</gene>
<dbReference type="Gene3D" id="2.130.10.10">
    <property type="entry name" value="YVTN repeat-like/Quinoprotein amine dehydrogenase"/>
    <property type="match status" value="2"/>
</dbReference>
<comment type="caution">
    <text evidence="2">The sequence shown here is derived from an EMBL/GenBank/DDBJ whole genome shotgun (WGS) entry which is preliminary data.</text>
</comment>
<keyword evidence="1" id="KW-0853">WD repeat</keyword>
<dbReference type="Proteomes" id="UP000214646">
    <property type="component" value="Unassembled WGS sequence"/>
</dbReference>
<dbReference type="PANTHER" id="PTHR19879:SF9">
    <property type="entry name" value="TRANSCRIPTION INITIATION FACTOR TFIID SUBUNIT 5"/>
    <property type="match status" value="1"/>
</dbReference>
<dbReference type="AlphaFoldDB" id="A0A225D8Z2"/>